<dbReference type="KEGG" id="sqz:FQU76_11925"/>
<proteinExistence type="predicted"/>
<organism evidence="2 3">
    <name type="scientific">Streptomyces qinzhouensis</name>
    <dbReference type="NCBI Taxonomy" id="2599401"/>
    <lineage>
        <taxon>Bacteria</taxon>
        <taxon>Bacillati</taxon>
        <taxon>Actinomycetota</taxon>
        <taxon>Actinomycetes</taxon>
        <taxon>Kitasatosporales</taxon>
        <taxon>Streptomycetaceae</taxon>
        <taxon>Streptomyces</taxon>
    </lineage>
</organism>
<dbReference type="EMBL" id="CP042266">
    <property type="protein sequence ID" value="QDY77107.1"/>
    <property type="molecule type" value="Genomic_DNA"/>
</dbReference>
<dbReference type="Proteomes" id="UP000320580">
    <property type="component" value="Chromosome"/>
</dbReference>
<evidence type="ECO:0000313" key="3">
    <source>
        <dbReference type="Proteomes" id="UP000320580"/>
    </source>
</evidence>
<protein>
    <submittedName>
        <fullName evidence="2">DUF397 domain-containing protein</fullName>
    </submittedName>
</protein>
<keyword evidence="3" id="KW-1185">Reference proteome</keyword>
<accession>A0A5B8J6Y7</accession>
<gene>
    <name evidence="2" type="ORF">FQU76_11925</name>
</gene>
<evidence type="ECO:0000259" key="1">
    <source>
        <dbReference type="Pfam" id="PF04149"/>
    </source>
</evidence>
<dbReference type="OrthoDB" id="4316979at2"/>
<dbReference type="InterPro" id="IPR007278">
    <property type="entry name" value="DUF397"/>
</dbReference>
<feature type="domain" description="DUF397" evidence="1">
    <location>
        <begin position="9"/>
        <end position="64"/>
    </location>
</feature>
<name>A0A5B8J6Y7_9ACTN</name>
<sequence length="68" mass="7080">MDNGFTSETWVKSSYSGPNGGDCVEVARASGDTIAVAVRDSKNPTGPHLHLTPRAFAGLLTYARGASL</sequence>
<dbReference type="Pfam" id="PF04149">
    <property type="entry name" value="DUF397"/>
    <property type="match status" value="1"/>
</dbReference>
<reference evidence="2 3" key="1">
    <citation type="submission" date="2019-07" db="EMBL/GenBank/DDBJ databases">
        <authorList>
            <person name="Zhu P."/>
        </authorList>
    </citation>
    <scope>NUCLEOTIDE SEQUENCE [LARGE SCALE GENOMIC DNA]</scope>
    <source>
        <strain evidence="2 3">SSL-25</strain>
    </source>
</reference>
<evidence type="ECO:0000313" key="2">
    <source>
        <dbReference type="EMBL" id="QDY77107.1"/>
    </source>
</evidence>
<dbReference type="AlphaFoldDB" id="A0A5B8J6Y7"/>